<keyword evidence="3" id="KW-1185">Reference proteome</keyword>
<reference evidence="2 3" key="1">
    <citation type="submission" date="2022-03" db="EMBL/GenBank/DDBJ databases">
        <title>Pseudonocardia alaer sp. nov., a novel actinomycete isolated from reed forest soil.</title>
        <authorList>
            <person name="Wang L."/>
        </authorList>
    </citation>
    <scope>NUCLEOTIDE SEQUENCE [LARGE SCALE GENOMIC DNA]</scope>
    <source>
        <strain evidence="2 3">Y-16303</strain>
    </source>
</reference>
<keyword evidence="1" id="KW-0812">Transmembrane</keyword>
<keyword evidence="1" id="KW-1133">Transmembrane helix</keyword>
<feature type="transmembrane region" description="Helical" evidence="1">
    <location>
        <begin position="28"/>
        <end position="49"/>
    </location>
</feature>
<organism evidence="2 3">
    <name type="scientific">Pseudonocardia alaniniphila</name>
    <dbReference type="NCBI Taxonomy" id="75291"/>
    <lineage>
        <taxon>Bacteria</taxon>
        <taxon>Bacillati</taxon>
        <taxon>Actinomycetota</taxon>
        <taxon>Actinomycetes</taxon>
        <taxon>Pseudonocardiales</taxon>
        <taxon>Pseudonocardiaceae</taxon>
        <taxon>Pseudonocardia</taxon>
    </lineage>
</organism>
<evidence type="ECO:0000313" key="2">
    <source>
        <dbReference type="EMBL" id="MCH6165772.1"/>
    </source>
</evidence>
<accession>A0ABS9TB87</accession>
<proteinExistence type="predicted"/>
<feature type="transmembrane region" description="Helical" evidence="1">
    <location>
        <begin position="143"/>
        <end position="165"/>
    </location>
</feature>
<dbReference type="EMBL" id="JAKXMK010000007">
    <property type="protein sequence ID" value="MCH6165772.1"/>
    <property type="molecule type" value="Genomic_DNA"/>
</dbReference>
<feature type="transmembrane region" description="Helical" evidence="1">
    <location>
        <begin position="69"/>
        <end position="92"/>
    </location>
</feature>
<sequence length="177" mass="18602">MSAPTITPAERAPVSRARVRLTGRRRRVLRAVHVAVGVGWLGLACAMLTLGLSAALTREPGLAGAAYMLMGYVGTRTIAGMAIATLLSGLVLSLVTPWGLVRHWWVVVKTVLTLVVIVSAVGITNGWVERAAAAANDPGGPTAWLVVTGSVGHLLLLAAATLISVDKPWGRTRKEQR</sequence>
<evidence type="ECO:0000313" key="3">
    <source>
        <dbReference type="Proteomes" id="UP001299970"/>
    </source>
</evidence>
<name>A0ABS9TB87_9PSEU</name>
<dbReference type="RefSeq" id="WP_241035804.1">
    <property type="nucleotide sequence ID" value="NZ_BAAAJF010000078.1"/>
</dbReference>
<keyword evidence="1" id="KW-0472">Membrane</keyword>
<evidence type="ECO:0008006" key="4">
    <source>
        <dbReference type="Google" id="ProtNLM"/>
    </source>
</evidence>
<gene>
    <name evidence="2" type="ORF">MMF94_08770</name>
</gene>
<evidence type="ECO:0000256" key="1">
    <source>
        <dbReference type="SAM" id="Phobius"/>
    </source>
</evidence>
<protein>
    <recommendedName>
        <fullName evidence="4">DUF2269 family protein</fullName>
    </recommendedName>
</protein>
<comment type="caution">
    <text evidence="2">The sequence shown here is derived from an EMBL/GenBank/DDBJ whole genome shotgun (WGS) entry which is preliminary data.</text>
</comment>
<feature type="transmembrane region" description="Helical" evidence="1">
    <location>
        <begin position="104"/>
        <end position="123"/>
    </location>
</feature>
<dbReference type="Proteomes" id="UP001299970">
    <property type="component" value="Unassembled WGS sequence"/>
</dbReference>